<organism evidence="5 6">
    <name type="scientific">Monilinia laxa</name>
    <name type="common">Brown rot fungus</name>
    <name type="synonym">Sclerotinia laxa</name>
    <dbReference type="NCBI Taxonomy" id="61186"/>
    <lineage>
        <taxon>Eukaryota</taxon>
        <taxon>Fungi</taxon>
        <taxon>Dikarya</taxon>
        <taxon>Ascomycota</taxon>
        <taxon>Pezizomycotina</taxon>
        <taxon>Leotiomycetes</taxon>
        <taxon>Helotiales</taxon>
        <taxon>Sclerotiniaceae</taxon>
        <taxon>Monilinia</taxon>
    </lineage>
</organism>
<dbReference type="SMART" id="SM00674">
    <property type="entry name" value="CENPB"/>
    <property type="match status" value="1"/>
</dbReference>
<feature type="domain" description="HTH CENPB-type" evidence="4">
    <location>
        <begin position="194"/>
        <end position="268"/>
    </location>
</feature>
<feature type="compositionally biased region" description="Basic and acidic residues" evidence="3">
    <location>
        <begin position="1"/>
        <end position="15"/>
    </location>
</feature>
<evidence type="ECO:0000313" key="6">
    <source>
        <dbReference type="Proteomes" id="UP000326757"/>
    </source>
</evidence>
<evidence type="ECO:0000313" key="5">
    <source>
        <dbReference type="EMBL" id="KAB8297215.1"/>
    </source>
</evidence>
<dbReference type="GO" id="GO:0005634">
    <property type="term" value="C:nucleus"/>
    <property type="evidence" value="ECO:0007669"/>
    <property type="project" value="TreeGrafter"/>
</dbReference>
<feature type="compositionally biased region" description="Polar residues" evidence="3">
    <location>
        <begin position="506"/>
        <end position="525"/>
    </location>
</feature>
<feature type="compositionally biased region" description="Polar residues" evidence="3">
    <location>
        <begin position="422"/>
        <end position="435"/>
    </location>
</feature>
<dbReference type="PANTHER" id="PTHR19303:SF70">
    <property type="entry name" value="HTH CENPB-TYPE DOMAIN-CONTAINING PROTEIN"/>
    <property type="match status" value="1"/>
</dbReference>
<dbReference type="InterPro" id="IPR006600">
    <property type="entry name" value="HTH_CenpB_DNA-bd_dom"/>
</dbReference>
<feature type="compositionally biased region" description="Low complexity" evidence="3">
    <location>
        <begin position="362"/>
        <end position="382"/>
    </location>
</feature>
<evidence type="ECO:0000259" key="4">
    <source>
        <dbReference type="PROSITE" id="PS51253"/>
    </source>
</evidence>
<feature type="region of interest" description="Disordered" evidence="3">
    <location>
        <begin position="362"/>
        <end position="527"/>
    </location>
</feature>
<dbReference type="Gene3D" id="1.10.10.60">
    <property type="entry name" value="Homeodomain-like"/>
    <property type="match status" value="2"/>
</dbReference>
<comment type="caution">
    <text evidence="5">The sequence shown here is derived from an EMBL/GenBank/DDBJ whole genome shotgun (WGS) entry which is preliminary data.</text>
</comment>
<keyword evidence="2" id="KW-0539">Nucleus</keyword>
<feature type="region of interest" description="Disordered" evidence="3">
    <location>
        <begin position="119"/>
        <end position="144"/>
    </location>
</feature>
<dbReference type="Pfam" id="PF03221">
    <property type="entry name" value="HTH_Tnp_Tc5"/>
    <property type="match status" value="1"/>
</dbReference>
<keyword evidence="1" id="KW-0238">DNA-binding</keyword>
<keyword evidence="6" id="KW-1185">Reference proteome</keyword>
<feature type="compositionally biased region" description="Polar residues" evidence="3">
    <location>
        <begin position="31"/>
        <end position="47"/>
    </location>
</feature>
<sequence>MMAHIGMDHEQHHNPQENGYGGEGWPEMGGSYNSSQHQSPIYENSGQYGYLQSHHPMPTESQYPRMPPPPPPPPPQPAPPTYHTHHQQLLPLIMPNHPTWPSMLTNPASSQAPPVAIPPANSGKPPKLPAIHATPTPRKTLTDSDRRRMCQYHEDNPTVKQTEIGAMFGVERSTVSKVLRQREKYLFPEDRSLSPVKRAKGKFPDIERALSNWVRNTQKQGIPLTDAAIKEKARFFATTVGNNESHLKTNSTSWLEKFKQKNGIGNLRRRASAADIGSLSERMAINIDSSKSSGSRTSNVVSPTSPLQSPLLLASAKSSEDLRSHHMHDSLNSYFDFTQAPNYKQHSNSHSTASLSSAFTDNNPSSFSGGPTSPTTPFAFSPDGSTGSWMPSQQSRVTPQLKNNENSNTGENLNNEMDANDLGSNFQRPRSQTFPTLAIDPSFIASQGTDPMTPKYNLPDTAPSSAVESPVHELGPPFGLDSAISPRSLHHSSSNSSMAHPPASLTPISGLQSPPHLSTPNSPTQDDARRALDTLLNFFQQAPTGLVDQNEYLTVLKLTEKLRIQQQNPGPLPGGLHRISEQEQELVDCSSLLQSYWIGSLGDLKALIYRIISSICSLYLCTSSHFKYTVPKSTFLGVIFTTPFQLVHRLPSSSSCYRQRSLLCHFVSSFLVLFPQSESGCNVRTGTAKFRGFEGNQTTENVFG</sequence>
<dbReference type="EMBL" id="VIGI01000008">
    <property type="protein sequence ID" value="KAB8297215.1"/>
    <property type="molecule type" value="Genomic_DNA"/>
</dbReference>
<dbReference type="InterPro" id="IPR009057">
    <property type="entry name" value="Homeodomain-like_sf"/>
</dbReference>
<dbReference type="AlphaFoldDB" id="A0A5N6K4C3"/>
<feature type="region of interest" description="Disordered" evidence="3">
    <location>
        <begin position="287"/>
        <end position="307"/>
    </location>
</feature>
<dbReference type="OrthoDB" id="9909311at2759"/>
<dbReference type="Proteomes" id="UP000326757">
    <property type="component" value="Unassembled WGS sequence"/>
</dbReference>
<accession>A0A5N6K4C3</accession>
<dbReference type="SUPFAM" id="SSF46689">
    <property type="entry name" value="Homeodomain-like"/>
    <property type="match status" value="2"/>
</dbReference>
<evidence type="ECO:0000256" key="2">
    <source>
        <dbReference type="ARBA" id="ARBA00023242"/>
    </source>
</evidence>
<dbReference type="PROSITE" id="PS51253">
    <property type="entry name" value="HTH_CENPB"/>
    <property type="match status" value="1"/>
</dbReference>
<feature type="region of interest" description="Disordered" evidence="3">
    <location>
        <begin position="1"/>
        <end position="84"/>
    </location>
</feature>
<dbReference type="Pfam" id="PF04218">
    <property type="entry name" value="CENP-B_N"/>
    <property type="match status" value="1"/>
</dbReference>
<dbReference type="PANTHER" id="PTHR19303">
    <property type="entry name" value="TRANSPOSON"/>
    <property type="match status" value="1"/>
</dbReference>
<proteinExistence type="predicted"/>
<feature type="compositionally biased region" description="Polar residues" evidence="3">
    <location>
        <begin position="287"/>
        <end position="301"/>
    </location>
</feature>
<dbReference type="InterPro" id="IPR007889">
    <property type="entry name" value="HTH_Psq"/>
</dbReference>
<evidence type="ECO:0000256" key="3">
    <source>
        <dbReference type="SAM" id="MobiDB-lite"/>
    </source>
</evidence>
<reference evidence="5 6" key="1">
    <citation type="submission" date="2019-06" db="EMBL/GenBank/DDBJ databases">
        <title>Genome Sequence of the Brown Rot Fungal Pathogen Monilinia laxa.</title>
        <authorList>
            <person name="De Miccolis Angelini R.M."/>
            <person name="Landi L."/>
            <person name="Abate D."/>
            <person name="Pollastro S."/>
            <person name="Romanazzi G."/>
            <person name="Faretra F."/>
        </authorList>
    </citation>
    <scope>NUCLEOTIDE SEQUENCE [LARGE SCALE GENOMIC DNA]</scope>
    <source>
        <strain evidence="5 6">Mlax316</strain>
    </source>
</reference>
<feature type="compositionally biased region" description="Polar residues" evidence="3">
    <location>
        <begin position="383"/>
        <end position="402"/>
    </location>
</feature>
<name>A0A5N6K4C3_MONLA</name>
<dbReference type="InterPro" id="IPR050863">
    <property type="entry name" value="CenT-Element_Derived"/>
</dbReference>
<dbReference type="GO" id="GO:0003677">
    <property type="term" value="F:DNA binding"/>
    <property type="evidence" value="ECO:0007669"/>
    <property type="project" value="UniProtKB-KW"/>
</dbReference>
<feature type="compositionally biased region" description="Low complexity" evidence="3">
    <location>
        <begin position="403"/>
        <end position="416"/>
    </location>
</feature>
<gene>
    <name evidence="5" type="ORF">EYC80_002586</name>
</gene>
<feature type="compositionally biased region" description="Low complexity" evidence="3">
    <location>
        <begin position="482"/>
        <end position="503"/>
    </location>
</feature>
<protein>
    <recommendedName>
        <fullName evidence="4">HTH CENPB-type domain-containing protein</fullName>
    </recommendedName>
</protein>
<feature type="compositionally biased region" description="Pro residues" evidence="3">
    <location>
        <begin position="65"/>
        <end position="80"/>
    </location>
</feature>
<evidence type="ECO:0000256" key="1">
    <source>
        <dbReference type="ARBA" id="ARBA00023125"/>
    </source>
</evidence>